<dbReference type="EMBL" id="SSTE01000806">
    <property type="protein sequence ID" value="KAA0066687.1"/>
    <property type="molecule type" value="Genomic_DNA"/>
</dbReference>
<evidence type="ECO:0000313" key="2">
    <source>
        <dbReference type="EMBL" id="KAA0066687.1"/>
    </source>
</evidence>
<proteinExistence type="predicted"/>
<dbReference type="AlphaFoldDB" id="A0A5A7VHT4"/>
<protein>
    <submittedName>
        <fullName evidence="2">Uncharacterized protein</fullName>
    </submittedName>
</protein>
<comment type="caution">
    <text evidence="2">The sequence shown here is derived from an EMBL/GenBank/DDBJ whole genome shotgun (WGS) entry which is preliminary data.</text>
</comment>
<dbReference type="Proteomes" id="UP000321393">
    <property type="component" value="Unassembled WGS sequence"/>
</dbReference>
<feature type="region of interest" description="Disordered" evidence="1">
    <location>
        <begin position="74"/>
        <end position="133"/>
    </location>
</feature>
<evidence type="ECO:0000313" key="3">
    <source>
        <dbReference type="Proteomes" id="UP000321393"/>
    </source>
</evidence>
<accession>A0A5A7VHT4</accession>
<name>A0A5A7VHT4_CUCMM</name>
<sequence length="185" mass="21045">MLMLDLRKQNTWRLGRRLVSSKELQSSKVFLKLETWKKACIFKGASIFEGVLEVGDLEESLYLGVLGVLEESDSQDVRSHQSSSPRRNRNSRSSSPKNVGGGKDSGRDRRRYQSNTENTWRRPNNRSPPKRPFSCFIREGPHLARECPNKVDFHACQASLILDSDGKSNQLRAKLARSKEAGRLE</sequence>
<organism evidence="2 3">
    <name type="scientific">Cucumis melo var. makuwa</name>
    <name type="common">Oriental melon</name>
    <dbReference type="NCBI Taxonomy" id="1194695"/>
    <lineage>
        <taxon>Eukaryota</taxon>
        <taxon>Viridiplantae</taxon>
        <taxon>Streptophyta</taxon>
        <taxon>Embryophyta</taxon>
        <taxon>Tracheophyta</taxon>
        <taxon>Spermatophyta</taxon>
        <taxon>Magnoliopsida</taxon>
        <taxon>eudicotyledons</taxon>
        <taxon>Gunneridae</taxon>
        <taxon>Pentapetalae</taxon>
        <taxon>rosids</taxon>
        <taxon>fabids</taxon>
        <taxon>Cucurbitales</taxon>
        <taxon>Cucurbitaceae</taxon>
        <taxon>Benincaseae</taxon>
        <taxon>Cucumis</taxon>
    </lineage>
</organism>
<gene>
    <name evidence="2" type="ORF">E6C27_scaffold271G00150</name>
</gene>
<reference evidence="2 3" key="1">
    <citation type="submission" date="2019-08" db="EMBL/GenBank/DDBJ databases">
        <title>Draft genome sequences of two oriental melons (Cucumis melo L. var makuwa).</title>
        <authorList>
            <person name="Kwon S.-Y."/>
        </authorList>
    </citation>
    <scope>NUCLEOTIDE SEQUENCE [LARGE SCALE GENOMIC DNA]</scope>
    <source>
        <strain evidence="3">cv. SW 3</strain>
        <tissue evidence="2">Leaf</tissue>
    </source>
</reference>
<evidence type="ECO:0000256" key="1">
    <source>
        <dbReference type="SAM" id="MobiDB-lite"/>
    </source>
</evidence>